<sequence>MTGGNLAPNGMTGDKRNRDRGPSFALTNVIPVKAERFSTPALHFRSSEAQEVYS</sequence>
<reference evidence="2 3" key="1">
    <citation type="submission" date="2020-04" db="EMBL/GenBank/DDBJ databases">
        <authorList>
            <person name="De Canck E."/>
        </authorList>
    </citation>
    <scope>NUCLEOTIDE SEQUENCE [LARGE SCALE GENOMIC DNA]</scope>
    <source>
        <strain evidence="2 3">LMG 28138</strain>
    </source>
</reference>
<gene>
    <name evidence="2" type="ORF">LMG28138_05080</name>
</gene>
<evidence type="ECO:0000313" key="3">
    <source>
        <dbReference type="Proteomes" id="UP000494115"/>
    </source>
</evidence>
<name>A0A6S7DCV1_9BURK</name>
<proteinExistence type="predicted"/>
<evidence type="ECO:0000313" key="2">
    <source>
        <dbReference type="EMBL" id="CAB3801844.1"/>
    </source>
</evidence>
<evidence type="ECO:0000256" key="1">
    <source>
        <dbReference type="SAM" id="MobiDB-lite"/>
    </source>
</evidence>
<feature type="region of interest" description="Disordered" evidence="1">
    <location>
        <begin position="1"/>
        <end position="24"/>
    </location>
</feature>
<dbReference type="Proteomes" id="UP000494115">
    <property type="component" value="Unassembled WGS sequence"/>
</dbReference>
<protein>
    <submittedName>
        <fullName evidence="2">Uncharacterized protein</fullName>
    </submittedName>
</protein>
<organism evidence="2 3">
    <name type="scientific">Pararobbsia alpina</name>
    <dbReference type="NCBI Taxonomy" id="621374"/>
    <lineage>
        <taxon>Bacteria</taxon>
        <taxon>Pseudomonadati</taxon>
        <taxon>Pseudomonadota</taxon>
        <taxon>Betaproteobacteria</taxon>
        <taxon>Burkholderiales</taxon>
        <taxon>Burkholderiaceae</taxon>
        <taxon>Pararobbsia</taxon>
    </lineage>
</organism>
<dbReference type="AlphaFoldDB" id="A0A6S7DCV1"/>
<dbReference type="EMBL" id="CADIKM010000044">
    <property type="protein sequence ID" value="CAB3801844.1"/>
    <property type="molecule type" value="Genomic_DNA"/>
</dbReference>
<accession>A0A6S7DCV1</accession>
<keyword evidence="3" id="KW-1185">Reference proteome</keyword>